<name>A0ABN9W979_9DINO</name>
<feature type="non-terminal residue" evidence="1">
    <location>
        <position position="352"/>
    </location>
</feature>
<dbReference type="EMBL" id="CAUYUJ010018177">
    <property type="protein sequence ID" value="CAK0881323.1"/>
    <property type="molecule type" value="Genomic_DNA"/>
</dbReference>
<protein>
    <submittedName>
        <fullName evidence="1">Uncharacterized protein</fullName>
    </submittedName>
</protein>
<accession>A0ABN9W979</accession>
<keyword evidence="2" id="KW-1185">Reference proteome</keyword>
<organism evidence="1 2">
    <name type="scientific">Prorocentrum cordatum</name>
    <dbReference type="NCBI Taxonomy" id="2364126"/>
    <lineage>
        <taxon>Eukaryota</taxon>
        <taxon>Sar</taxon>
        <taxon>Alveolata</taxon>
        <taxon>Dinophyceae</taxon>
        <taxon>Prorocentrales</taxon>
        <taxon>Prorocentraceae</taxon>
        <taxon>Prorocentrum</taxon>
    </lineage>
</organism>
<feature type="non-terminal residue" evidence="1">
    <location>
        <position position="1"/>
    </location>
</feature>
<dbReference type="Proteomes" id="UP001189429">
    <property type="component" value="Unassembled WGS sequence"/>
</dbReference>
<evidence type="ECO:0000313" key="2">
    <source>
        <dbReference type="Proteomes" id="UP001189429"/>
    </source>
</evidence>
<evidence type="ECO:0000313" key="1">
    <source>
        <dbReference type="EMBL" id="CAK0881323.1"/>
    </source>
</evidence>
<comment type="caution">
    <text evidence="1">The sequence shown here is derived from an EMBL/GenBank/DDBJ whole genome shotgun (WGS) entry which is preliminary data.</text>
</comment>
<sequence>AVLATQWFQLLSDASTDQSATIAQHRTLATLLERGDTRVLCDIQGRKVVAWAPGDTDALQRILTGLLREPDPALRPQSLSLLAPIPHFPGVDSHAKLFDLWWHLLLGEMSLYVSLVRSVDIVLQPVEYILLGRTGPRHVRQGLVSFAVATSGGRSPPAIVFPLTLWVGFPAERLPTFMHKMRSPDVSDHAVPLRCRHTSRSPGNIPECRRVLMEILLPGSLSEAGSMLVARFLRRRVLAADMYVAHRDLYASPDALIMECNSPLALGKAWALCLQAVFLSTDRVLLSTSASAESWTALLDQALKDDEDHAITKIEWKASSRNSPSLDNIAEVRVTGETGDSGSVVIDELLAH</sequence>
<gene>
    <name evidence="1" type="ORF">PCOR1329_LOCUS64227</name>
</gene>
<proteinExistence type="predicted"/>
<reference evidence="1" key="1">
    <citation type="submission" date="2023-10" db="EMBL/GenBank/DDBJ databases">
        <authorList>
            <person name="Chen Y."/>
            <person name="Shah S."/>
            <person name="Dougan E. K."/>
            <person name="Thang M."/>
            <person name="Chan C."/>
        </authorList>
    </citation>
    <scope>NUCLEOTIDE SEQUENCE [LARGE SCALE GENOMIC DNA]</scope>
</reference>